<keyword evidence="2 4" id="KW-0238">DNA-binding</keyword>
<dbReference type="GO" id="GO:0001228">
    <property type="term" value="F:DNA-binding transcription activator activity, RNA polymerase II-specific"/>
    <property type="evidence" value="ECO:0007669"/>
    <property type="project" value="TreeGrafter"/>
</dbReference>
<dbReference type="PANTHER" id="PTHR10270">
    <property type="entry name" value="SOX TRANSCRIPTION FACTOR"/>
    <property type="match status" value="1"/>
</dbReference>
<evidence type="ECO:0000256" key="1">
    <source>
        <dbReference type="ARBA" id="ARBA00004123"/>
    </source>
</evidence>
<evidence type="ECO:0000256" key="5">
    <source>
        <dbReference type="SAM" id="MobiDB-lite"/>
    </source>
</evidence>
<feature type="region of interest" description="Disordered" evidence="5">
    <location>
        <begin position="265"/>
        <end position="285"/>
    </location>
</feature>
<dbReference type="GO" id="GO:0000122">
    <property type="term" value="P:negative regulation of transcription by RNA polymerase II"/>
    <property type="evidence" value="ECO:0007669"/>
    <property type="project" value="TreeGrafter"/>
</dbReference>
<dbReference type="InterPro" id="IPR036910">
    <property type="entry name" value="HMG_box_dom_sf"/>
</dbReference>
<accession>A0AAT9FG50</accession>
<feature type="domain" description="HMG box" evidence="6">
    <location>
        <begin position="87"/>
        <end position="155"/>
    </location>
</feature>
<evidence type="ECO:0000256" key="2">
    <source>
        <dbReference type="ARBA" id="ARBA00023125"/>
    </source>
</evidence>
<evidence type="ECO:0000256" key="4">
    <source>
        <dbReference type="PROSITE-ProRule" id="PRU00267"/>
    </source>
</evidence>
<gene>
    <name evidence="7" type="primary">Ej-soxC</name>
</gene>
<feature type="compositionally biased region" description="Basic and acidic residues" evidence="5">
    <location>
        <begin position="216"/>
        <end position="235"/>
    </location>
</feature>
<dbReference type="InterPro" id="IPR050140">
    <property type="entry name" value="SRY-related_HMG-box_TF-like"/>
</dbReference>
<evidence type="ECO:0000256" key="3">
    <source>
        <dbReference type="ARBA" id="ARBA00023242"/>
    </source>
</evidence>
<feature type="region of interest" description="Disordered" evidence="5">
    <location>
        <begin position="204"/>
        <end position="235"/>
    </location>
</feature>
<dbReference type="SUPFAM" id="SSF47095">
    <property type="entry name" value="HMG-box"/>
    <property type="match status" value="1"/>
</dbReference>
<feature type="region of interest" description="Disordered" evidence="5">
    <location>
        <begin position="161"/>
        <end position="180"/>
    </location>
</feature>
<evidence type="ECO:0000259" key="6">
    <source>
        <dbReference type="PROSITE" id="PS50118"/>
    </source>
</evidence>
<keyword evidence="3 4" id="KW-0539">Nucleus</keyword>
<dbReference type="GO" id="GO:0007420">
    <property type="term" value="P:brain development"/>
    <property type="evidence" value="ECO:0007669"/>
    <property type="project" value="TreeGrafter"/>
</dbReference>
<dbReference type="EMBL" id="LC727637">
    <property type="protein sequence ID" value="BDR61264.1"/>
    <property type="molecule type" value="mRNA"/>
</dbReference>
<dbReference type="GO" id="GO:0005634">
    <property type="term" value="C:nucleus"/>
    <property type="evidence" value="ECO:0007669"/>
    <property type="project" value="UniProtKB-SubCell"/>
</dbReference>
<dbReference type="AlphaFoldDB" id="A0AAT9FG50"/>
<dbReference type="GO" id="GO:0000978">
    <property type="term" value="F:RNA polymerase II cis-regulatory region sequence-specific DNA binding"/>
    <property type="evidence" value="ECO:0007669"/>
    <property type="project" value="TreeGrafter"/>
</dbReference>
<dbReference type="InterPro" id="IPR009071">
    <property type="entry name" value="HMG_box_dom"/>
</dbReference>
<dbReference type="PANTHER" id="PTHR10270:SF323">
    <property type="entry name" value="TRANSCRIPTION FACTOR SOX-14-RELATED"/>
    <property type="match status" value="1"/>
</dbReference>
<dbReference type="GO" id="GO:0030182">
    <property type="term" value="P:neuron differentiation"/>
    <property type="evidence" value="ECO:0007669"/>
    <property type="project" value="TreeGrafter"/>
</dbReference>
<dbReference type="PROSITE" id="PS50118">
    <property type="entry name" value="HMG_BOX_2"/>
    <property type="match status" value="1"/>
</dbReference>
<dbReference type="Gene3D" id="1.10.30.10">
    <property type="entry name" value="High mobility group box domain"/>
    <property type="match status" value="1"/>
</dbReference>
<proteinExistence type="evidence at transcript level"/>
<dbReference type="Pfam" id="PF00505">
    <property type="entry name" value="HMG_box"/>
    <property type="match status" value="1"/>
</dbReference>
<comment type="subcellular location">
    <subcellularLocation>
        <location evidence="1">Nucleus</location>
    </subcellularLocation>
</comment>
<organism evidence="7">
    <name type="scientific">Enchytraeus japonensis</name>
    <dbReference type="NCBI Taxonomy" id="228735"/>
    <lineage>
        <taxon>Eukaryota</taxon>
        <taxon>Metazoa</taxon>
        <taxon>Spiralia</taxon>
        <taxon>Lophotrochozoa</taxon>
        <taxon>Annelida</taxon>
        <taxon>Clitellata</taxon>
        <taxon>Oligochaeta</taxon>
        <taxon>Enchytraeida</taxon>
        <taxon>Enchytraeidae</taxon>
        <taxon>Enchytraeus</taxon>
    </lineage>
</organism>
<dbReference type="SMART" id="SM00398">
    <property type="entry name" value="HMG"/>
    <property type="match status" value="1"/>
</dbReference>
<name>A0AAT9FG50_9ANNE</name>
<reference evidence="7" key="1">
    <citation type="submission" date="2024-06" db="EMBL/GenBank/DDBJ databases">
        <title>Accumulation of soxC-expressing cells facilitated by MMPreg in the blastema formation in annelid Enchytraeus japonensis.</title>
        <authorList>
            <person name="Yamaguchi S."/>
            <person name="Fujita T."/>
        </authorList>
    </citation>
    <scope>NUCLEOTIDE SEQUENCE</scope>
</reference>
<dbReference type="CDD" id="cd22029">
    <property type="entry name" value="HMG-box_SoxC"/>
    <property type="match status" value="1"/>
</dbReference>
<sequence>MILSSKIYDMEELYIDSVDSGSEVSLFDESQSSPPLSHSPLVLMTHQPFLMDPAQLYGSQFGSQKVDPNSATPYSDATQCKKPTNHIKRPMNAFMVWSQIERRRIVEFQPDLHNAIISKQLGKRWKTLSEEERQPFVEEAERLRLLHLKEYPDYKYRPRKRSAVGSAPGGAEMASEVKGEPNAKVRKELVSLKSKLNSSKIVNSQRKIAPAVKSKVGKEPPRYEHSRPQARLERSSAKISSWSVNMESNGGVWSKRSGSIRIGMPSTTKVPSSPGVLGAPDTPDSASFYPEDRLVTGSSFGTMHQLEIVPEGSSLYLSMLDSPPSSLTGALSCDELNQGSRYAEIACSEVDSTCNLGTVISNFNDHDIKPFSNNNNLFVNNNVIISNDINGNNNIINYSNGYENVKQEYEPYLASALTPVKTPERKASIKDEYIVLSDLTSGGHLIEKGLVWNSSSSTLLPSPRFISVISFISVE</sequence>
<dbReference type="FunFam" id="1.10.30.10:FF:000007">
    <property type="entry name" value="Transcription factor SOX"/>
    <property type="match status" value="1"/>
</dbReference>
<feature type="DNA-binding region" description="HMG box" evidence="4">
    <location>
        <begin position="87"/>
        <end position="155"/>
    </location>
</feature>
<protein>
    <submittedName>
        <fullName evidence="7">Transcription factor SoxC</fullName>
    </submittedName>
</protein>
<evidence type="ECO:0000313" key="7">
    <source>
        <dbReference type="EMBL" id="BDR61264.1"/>
    </source>
</evidence>